<dbReference type="GeneTree" id="ENSGT00940000155312"/>
<dbReference type="Gene3D" id="1.10.555.10">
    <property type="entry name" value="Rho GTPase activation protein"/>
    <property type="match status" value="1"/>
</dbReference>
<dbReference type="InterPro" id="IPR008936">
    <property type="entry name" value="Rho_GTPase_activation_prot"/>
</dbReference>
<dbReference type="SUPFAM" id="SSF48350">
    <property type="entry name" value="GTPase activation domain, GAP"/>
    <property type="match status" value="1"/>
</dbReference>
<name>S4RJ92_PETMA</name>
<dbReference type="AlphaFoldDB" id="S4RJ92"/>
<sequence>FVLEACRYLQDHLDTEGIFRKPGSLSRMRELKARLERGEACLAGATVNDVAGLLKQHLREAAEPLVPRELHSSLRRAQQLATAEERTRATLLLCLLMPPATAHTLRFLMTFLHSVAERAEDNKMTATNLAVVFTPTLMHGGRGASLTPGTQQLLQLQVLTVETLIANAPRIDFYVAKIVTKIFVRLACEKGSEDQSPSTGGRGDQRSLKLNRRRSFNDVVYGALNRLKISKTPVGTPKGEG</sequence>
<dbReference type="PROSITE" id="PS50238">
    <property type="entry name" value="RHOGAP"/>
    <property type="match status" value="1"/>
</dbReference>
<organism evidence="2">
    <name type="scientific">Petromyzon marinus</name>
    <name type="common">Sea lamprey</name>
    <dbReference type="NCBI Taxonomy" id="7757"/>
    <lineage>
        <taxon>Eukaryota</taxon>
        <taxon>Metazoa</taxon>
        <taxon>Chordata</taxon>
        <taxon>Craniata</taxon>
        <taxon>Vertebrata</taxon>
        <taxon>Cyclostomata</taxon>
        <taxon>Hyperoartia</taxon>
        <taxon>Petromyzontiformes</taxon>
        <taxon>Petromyzontidae</taxon>
        <taxon>Petromyzon</taxon>
    </lineage>
</organism>
<dbReference type="SMART" id="SM00324">
    <property type="entry name" value="RhoGAP"/>
    <property type="match status" value="1"/>
</dbReference>
<dbReference type="OMA" id="CHAPEIG"/>
<dbReference type="GO" id="GO:0005096">
    <property type="term" value="F:GTPase activator activity"/>
    <property type="evidence" value="ECO:0007669"/>
    <property type="project" value="TreeGrafter"/>
</dbReference>
<dbReference type="Ensembl" id="ENSPMAT00000005293.1">
    <property type="protein sequence ID" value="ENSPMAP00000005274.1"/>
    <property type="gene ID" value="ENSPMAG00000004822.1"/>
</dbReference>
<dbReference type="PANTHER" id="PTHR15670:SF4">
    <property type="entry name" value="RHO GTPASE-ACTIVATING PROTEIN 11A"/>
    <property type="match status" value="1"/>
</dbReference>
<protein>
    <recommendedName>
        <fullName evidence="1">Rho-GAP domain-containing protein</fullName>
    </recommendedName>
</protein>
<reference evidence="2" key="2">
    <citation type="submission" date="2025-09" db="UniProtKB">
        <authorList>
            <consortium name="Ensembl"/>
        </authorList>
    </citation>
    <scope>IDENTIFICATION</scope>
</reference>
<dbReference type="GO" id="GO:0007165">
    <property type="term" value="P:signal transduction"/>
    <property type="evidence" value="ECO:0007669"/>
    <property type="project" value="InterPro"/>
</dbReference>
<accession>S4RJ92</accession>
<reference evidence="2" key="1">
    <citation type="submission" date="2025-08" db="UniProtKB">
        <authorList>
            <consortium name="Ensembl"/>
        </authorList>
    </citation>
    <scope>IDENTIFICATION</scope>
</reference>
<evidence type="ECO:0000259" key="1">
    <source>
        <dbReference type="PROSITE" id="PS50238"/>
    </source>
</evidence>
<dbReference type="STRING" id="7757.ENSPMAP00000005274"/>
<dbReference type="Pfam" id="PF00620">
    <property type="entry name" value="RhoGAP"/>
    <property type="match status" value="1"/>
</dbReference>
<evidence type="ECO:0000313" key="2">
    <source>
        <dbReference type="Ensembl" id="ENSPMAP00000005274.1"/>
    </source>
</evidence>
<dbReference type="InterPro" id="IPR000198">
    <property type="entry name" value="RhoGAP_dom"/>
</dbReference>
<proteinExistence type="predicted"/>
<dbReference type="PANTHER" id="PTHR15670">
    <property type="entry name" value="RHO GTPASE ACTIVATING PROTEIN 11A"/>
    <property type="match status" value="1"/>
</dbReference>
<feature type="domain" description="Rho-GAP" evidence="1">
    <location>
        <begin position="1"/>
        <end position="172"/>
    </location>
</feature>
<dbReference type="InterPro" id="IPR042869">
    <property type="entry name" value="ARHGAP11A/B"/>
</dbReference>
<dbReference type="HOGENOM" id="CLU_048582_0_0_1"/>